<sequence>MSAVLADLLLSLGQPAPPRLSGFRDIGPSGSHSALCRSLPPSCPRPVLTCPARGQVLPGTWKIPAVGPGGPALEPELCPRQWAGR</sequence>
<reference evidence="1 2" key="1">
    <citation type="journal article" date="2018" name="Mol. Genet. Genomics">
        <title>The red deer Cervus elaphus genome CerEla1.0: sequencing, annotating, genes, and chromosomes.</title>
        <authorList>
            <person name="Bana N.A."/>
            <person name="Nyiri A."/>
            <person name="Nagy J."/>
            <person name="Frank K."/>
            <person name="Nagy T."/>
            <person name="Steger V."/>
            <person name="Schiller M."/>
            <person name="Lakatos P."/>
            <person name="Sugar L."/>
            <person name="Horn P."/>
            <person name="Barta E."/>
            <person name="Orosz L."/>
        </authorList>
    </citation>
    <scope>NUCLEOTIDE SEQUENCE [LARGE SCALE GENOMIC DNA]</scope>
    <source>
        <strain evidence="1">Hungarian</strain>
    </source>
</reference>
<dbReference type="Proteomes" id="UP000242450">
    <property type="component" value="Chromosome 13"/>
</dbReference>
<evidence type="ECO:0000313" key="2">
    <source>
        <dbReference type="Proteomes" id="UP000242450"/>
    </source>
</evidence>
<name>A0A212CT38_CEREH</name>
<keyword evidence="2" id="KW-1185">Reference proteome</keyword>
<dbReference type="AlphaFoldDB" id="A0A212CT38"/>
<gene>
    <name evidence="1" type="ORF">Celaphus_00015548</name>
</gene>
<evidence type="ECO:0000313" key="1">
    <source>
        <dbReference type="EMBL" id="OWK09161.1"/>
    </source>
</evidence>
<comment type="caution">
    <text evidence="1">The sequence shown here is derived from an EMBL/GenBank/DDBJ whole genome shotgun (WGS) entry which is preliminary data.</text>
</comment>
<proteinExistence type="predicted"/>
<protein>
    <submittedName>
        <fullName evidence="1">Uncharacterized protein</fullName>
    </submittedName>
</protein>
<dbReference type="EMBL" id="MKHE01000013">
    <property type="protein sequence ID" value="OWK09161.1"/>
    <property type="molecule type" value="Genomic_DNA"/>
</dbReference>
<organism evidence="1 2">
    <name type="scientific">Cervus elaphus hippelaphus</name>
    <name type="common">European red deer</name>
    <dbReference type="NCBI Taxonomy" id="46360"/>
    <lineage>
        <taxon>Eukaryota</taxon>
        <taxon>Metazoa</taxon>
        <taxon>Chordata</taxon>
        <taxon>Craniata</taxon>
        <taxon>Vertebrata</taxon>
        <taxon>Euteleostomi</taxon>
        <taxon>Mammalia</taxon>
        <taxon>Eutheria</taxon>
        <taxon>Laurasiatheria</taxon>
        <taxon>Artiodactyla</taxon>
        <taxon>Ruminantia</taxon>
        <taxon>Pecora</taxon>
        <taxon>Cervidae</taxon>
        <taxon>Cervinae</taxon>
        <taxon>Cervus</taxon>
    </lineage>
</organism>
<accession>A0A212CT38</accession>